<gene>
    <name evidence="12" type="ORF">CTOB1V02_LOCUS11237</name>
</gene>
<accession>A0A7R8WKG4</accession>
<dbReference type="GO" id="GO:0008270">
    <property type="term" value="F:zinc ion binding"/>
    <property type="evidence" value="ECO:0007669"/>
    <property type="project" value="UniProtKB-KW"/>
</dbReference>
<keyword evidence="7" id="KW-0805">Transcription regulation</keyword>
<evidence type="ECO:0000256" key="7">
    <source>
        <dbReference type="ARBA" id="ARBA00023015"/>
    </source>
</evidence>
<dbReference type="SMART" id="SM00355">
    <property type="entry name" value="ZnF_C2H2"/>
    <property type="match status" value="2"/>
</dbReference>
<protein>
    <submittedName>
        <fullName evidence="12">Uncharacterized protein</fullName>
    </submittedName>
</protein>
<feature type="region of interest" description="Disordered" evidence="11">
    <location>
        <begin position="1"/>
        <end position="41"/>
    </location>
</feature>
<dbReference type="Pfam" id="PF00096">
    <property type="entry name" value="zf-C2H2"/>
    <property type="match status" value="2"/>
</dbReference>
<keyword evidence="6" id="KW-0862">Zinc</keyword>
<evidence type="ECO:0000256" key="1">
    <source>
        <dbReference type="ARBA" id="ARBA00004123"/>
    </source>
</evidence>
<dbReference type="FunFam" id="3.30.160.60:FF:000557">
    <property type="entry name" value="zinc finger and SCAN domain-containing protein 29"/>
    <property type="match status" value="1"/>
</dbReference>
<evidence type="ECO:0000256" key="10">
    <source>
        <dbReference type="ARBA" id="ARBA00023242"/>
    </source>
</evidence>
<organism evidence="12">
    <name type="scientific">Cyprideis torosa</name>
    <dbReference type="NCBI Taxonomy" id="163714"/>
    <lineage>
        <taxon>Eukaryota</taxon>
        <taxon>Metazoa</taxon>
        <taxon>Ecdysozoa</taxon>
        <taxon>Arthropoda</taxon>
        <taxon>Crustacea</taxon>
        <taxon>Oligostraca</taxon>
        <taxon>Ostracoda</taxon>
        <taxon>Podocopa</taxon>
        <taxon>Podocopida</taxon>
        <taxon>Cytherocopina</taxon>
        <taxon>Cytheroidea</taxon>
        <taxon>Cytherideidae</taxon>
        <taxon>Cyprideis</taxon>
    </lineage>
</organism>
<dbReference type="InterPro" id="IPR013087">
    <property type="entry name" value="Znf_C2H2_type"/>
</dbReference>
<evidence type="ECO:0000256" key="2">
    <source>
        <dbReference type="ARBA" id="ARBA00006991"/>
    </source>
</evidence>
<dbReference type="PANTHER" id="PTHR14196">
    <property type="entry name" value="ODD-SKIPPED - RELATED"/>
    <property type="match status" value="1"/>
</dbReference>
<evidence type="ECO:0000256" key="4">
    <source>
        <dbReference type="ARBA" id="ARBA00022737"/>
    </source>
</evidence>
<dbReference type="Gene3D" id="3.30.160.60">
    <property type="entry name" value="Classic Zinc Finger"/>
    <property type="match status" value="2"/>
</dbReference>
<evidence type="ECO:0000256" key="8">
    <source>
        <dbReference type="ARBA" id="ARBA00023125"/>
    </source>
</evidence>
<evidence type="ECO:0000256" key="9">
    <source>
        <dbReference type="ARBA" id="ARBA00023163"/>
    </source>
</evidence>
<dbReference type="GO" id="GO:0005634">
    <property type="term" value="C:nucleus"/>
    <property type="evidence" value="ECO:0007669"/>
    <property type="project" value="UniProtKB-SubCell"/>
</dbReference>
<feature type="compositionally biased region" description="Basic and acidic residues" evidence="11">
    <location>
        <begin position="19"/>
        <end position="28"/>
    </location>
</feature>
<dbReference type="PROSITE" id="PS50157">
    <property type="entry name" value="ZINC_FINGER_C2H2_2"/>
    <property type="match status" value="2"/>
</dbReference>
<keyword evidence="5" id="KW-0863">Zinc-finger</keyword>
<evidence type="ECO:0000256" key="3">
    <source>
        <dbReference type="ARBA" id="ARBA00022723"/>
    </source>
</evidence>
<dbReference type="GO" id="GO:0000977">
    <property type="term" value="F:RNA polymerase II transcription regulatory region sequence-specific DNA binding"/>
    <property type="evidence" value="ECO:0007669"/>
    <property type="project" value="TreeGrafter"/>
</dbReference>
<evidence type="ECO:0000256" key="5">
    <source>
        <dbReference type="ARBA" id="ARBA00022771"/>
    </source>
</evidence>
<dbReference type="GO" id="GO:0000981">
    <property type="term" value="F:DNA-binding transcription factor activity, RNA polymerase II-specific"/>
    <property type="evidence" value="ECO:0007669"/>
    <property type="project" value="TreeGrafter"/>
</dbReference>
<dbReference type="EMBL" id="OB666224">
    <property type="protein sequence ID" value="CAD7233415.1"/>
    <property type="molecule type" value="Genomic_DNA"/>
</dbReference>
<keyword evidence="8" id="KW-0238">DNA-binding</keyword>
<comment type="subcellular location">
    <subcellularLocation>
        <location evidence="1">Nucleus</location>
    </subcellularLocation>
</comment>
<name>A0A7R8WKG4_9CRUS</name>
<keyword evidence="9" id="KW-0804">Transcription</keyword>
<comment type="similarity">
    <text evidence="2">Belongs to the krueppel C2H2-type zinc-finger protein family.</text>
</comment>
<dbReference type="FunFam" id="3.30.160.60:FF:001370">
    <property type="entry name" value="Zinc finger protein"/>
    <property type="match status" value="1"/>
</dbReference>
<dbReference type="PROSITE" id="PS00028">
    <property type="entry name" value="ZINC_FINGER_C2H2_1"/>
    <property type="match status" value="1"/>
</dbReference>
<dbReference type="InterPro" id="IPR050717">
    <property type="entry name" value="C2H2-ZF_Transcription_Reg"/>
</dbReference>
<dbReference type="SUPFAM" id="SSF57667">
    <property type="entry name" value="beta-beta-alpha zinc fingers"/>
    <property type="match status" value="1"/>
</dbReference>
<dbReference type="PANTHER" id="PTHR14196:SF12">
    <property type="entry name" value="ZINC FINGER PROTEIN 208-LIKE"/>
    <property type="match status" value="1"/>
</dbReference>
<dbReference type="OrthoDB" id="654211at2759"/>
<sequence>MASEIQKEPSGLEVQSLDEVSHMTKSDDFEVPNQSNDFSGLGETVSLQDVIPESMDNRNQTCDVPDQIEVSEDDGTVRKGNNSGGHCQQKKRFTCAVCGKSLSSKQRLQSHERTHTGEKPFACNICGKEFADRSALARHKLDLWKIIRTEQ</sequence>
<keyword evidence="10" id="KW-0539">Nucleus</keyword>
<keyword evidence="4" id="KW-0677">Repeat</keyword>
<dbReference type="InterPro" id="IPR036236">
    <property type="entry name" value="Znf_C2H2_sf"/>
</dbReference>
<reference evidence="12" key="1">
    <citation type="submission" date="2020-11" db="EMBL/GenBank/DDBJ databases">
        <authorList>
            <person name="Tran Van P."/>
        </authorList>
    </citation>
    <scope>NUCLEOTIDE SEQUENCE</scope>
</reference>
<evidence type="ECO:0000256" key="11">
    <source>
        <dbReference type="SAM" id="MobiDB-lite"/>
    </source>
</evidence>
<dbReference type="AlphaFoldDB" id="A0A7R8WKG4"/>
<evidence type="ECO:0000313" key="12">
    <source>
        <dbReference type="EMBL" id="CAD7233415.1"/>
    </source>
</evidence>
<keyword evidence="3" id="KW-0479">Metal-binding</keyword>
<proteinExistence type="inferred from homology"/>
<evidence type="ECO:0000256" key="6">
    <source>
        <dbReference type="ARBA" id="ARBA00022833"/>
    </source>
</evidence>